<dbReference type="GO" id="GO:0016705">
    <property type="term" value="F:oxidoreductase activity, acting on paired donors, with incorporation or reduction of molecular oxygen"/>
    <property type="evidence" value="ECO:0007669"/>
    <property type="project" value="InterPro"/>
</dbReference>
<evidence type="ECO:0000256" key="6">
    <source>
        <dbReference type="ARBA" id="ARBA00022692"/>
    </source>
</evidence>
<dbReference type="PRINTS" id="PR00463">
    <property type="entry name" value="EP450I"/>
</dbReference>
<keyword evidence="11 14" id="KW-0503">Monooxygenase</keyword>
<dbReference type="InterPro" id="IPR002401">
    <property type="entry name" value="Cyt_P450_E_grp-I"/>
</dbReference>
<evidence type="ECO:0000256" key="11">
    <source>
        <dbReference type="ARBA" id="ARBA00023033"/>
    </source>
</evidence>
<dbReference type="InterPro" id="IPR017972">
    <property type="entry name" value="Cyt_P450_CS"/>
</dbReference>
<evidence type="ECO:0000256" key="13">
    <source>
        <dbReference type="PIRSR" id="PIRSR602401-1"/>
    </source>
</evidence>
<name>A0A6A4HWF6_9AGAR</name>
<evidence type="ECO:0000256" key="4">
    <source>
        <dbReference type="ARBA" id="ARBA00010617"/>
    </source>
</evidence>
<evidence type="ECO:0000313" key="16">
    <source>
        <dbReference type="Proteomes" id="UP000799118"/>
    </source>
</evidence>
<keyword evidence="9 14" id="KW-0560">Oxidoreductase</keyword>
<evidence type="ECO:0000256" key="7">
    <source>
        <dbReference type="ARBA" id="ARBA00022723"/>
    </source>
</evidence>
<evidence type="ECO:0000256" key="8">
    <source>
        <dbReference type="ARBA" id="ARBA00022989"/>
    </source>
</evidence>
<sequence>MSDFRPINFDVKLAFRDENQDQIKLQPLCFAFHRFSIKWLELIYDDAPLLTDTQLKPEGNINFVNLGSLKSIRRLLALHYAILLRMFYDPYRLLSPFPMTVLMQAHIRQSVAYRKKQDLLCDPGSETISIAAFIYVFYKVTKRSVLDNIPGPASTSFLLEPSGLTEFSWQETYGDVVKFKASFGINRFLISDPKALQHILQTSGYRWIKFRERREFSRLTTGKGLLWADEDAHKRQRKVMLPGFGTPEAKNFLPLFLSCAASMSQRWSNIISSEKDQSHVFNIPEWTSRATLDAIGQAAFDYNFGATDDHENELGKVYQNMMINAFGSPSKVALVMLELLQFLPVSLMEFFNDNNPSRRTAVTQKASKVANGVAKELVSTKSEALLEGKGKKDIMSLLVKANAGENPKGQLSEDELISQMRVLILAGHETTSNTLSWLLYELVRNPELQRKLRAEIRATEKVASLRGESELNIQDLEGMPLLGATIRETLRFHPVALHLFRTAKEDDVLPLSTPITTTNGEVLTEIPMPKGSRVVLSIPAYNRNKKIFGEDAHVFNPYRWLEADHVKKGSVSLGPFANLATFSGGIRSCIGWRFAVIELQAFAVELLSNFEFSAASKTEKIRREAALVMVPTIEGEVENGAQLPLKVTFAPKGEE</sequence>
<evidence type="ECO:0000256" key="5">
    <source>
        <dbReference type="ARBA" id="ARBA00022617"/>
    </source>
</evidence>
<organism evidence="15 16">
    <name type="scientific">Gymnopus androsaceus JB14</name>
    <dbReference type="NCBI Taxonomy" id="1447944"/>
    <lineage>
        <taxon>Eukaryota</taxon>
        <taxon>Fungi</taxon>
        <taxon>Dikarya</taxon>
        <taxon>Basidiomycota</taxon>
        <taxon>Agaricomycotina</taxon>
        <taxon>Agaricomycetes</taxon>
        <taxon>Agaricomycetidae</taxon>
        <taxon>Agaricales</taxon>
        <taxon>Marasmiineae</taxon>
        <taxon>Omphalotaceae</taxon>
        <taxon>Gymnopus</taxon>
    </lineage>
</organism>
<keyword evidence="10 13" id="KW-0408">Iron</keyword>
<comment type="pathway">
    <text evidence="3">Secondary metabolite biosynthesis; terpenoid biosynthesis.</text>
</comment>
<reference evidence="15" key="1">
    <citation type="journal article" date="2019" name="Environ. Microbiol.">
        <title>Fungal ecological strategies reflected in gene transcription - a case study of two litter decomposers.</title>
        <authorList>
            <person name="Barbi F."/>
            <person name="Kohler A."/>
            <person name="Barry K."/>
            <person name="Baskaran P."/>
            <person name="Daum C."/>
            <person name="Fauchery L."/>
            <person name="Ihrmark K."/>
            <person name="Kuo A."/>
            <person name="LaButti K."/>
            <person name="Lipzen A."/>
            <person name="Morin E."/>
            <person name="Grigoriev I.V."/>
            <person name="Henrissat B."/>
            <person name="Lindahl B."/>
            <person name="Martin F."/>
        </authorList>
    </citation>
    <scope>NUCLEOTIDE SEQUENCE</scope>
    <source>
        <strain evidence="15">JB14</strain>
    </source>
</reference>
<dbReference type="InterPro" id="IPR001128">
    <property type="entry name" value="Cyt_P450"/>
</dbReference>
<dbReference type="Proteomes" id="UP000799118">
    <property type="component" value="Unassembled WGS sequence"/>
</dbReference>
<evidence type="ECO:0000256" key="9">
    <source>
        <dbReference type="ARBA" id="ARBA00023002"/>
    </source>
</evidence>
<evidence type="ECO:0000256" key="2">
    <source>
        <dbReference type="ARBA" id="ARBA00004370"/>
    </source>
</evidence>
<evidence type="ECO:0000313" key="15">
    <source>
        <dbReference type="EMBL" id="KAE9402809.1"/>
    </source>
</evidence>
<dbReference type="InterPro" id="IPR050121">
    <property type="entry name" value="Cytochrome_P450_monoxygenase"/>
</dbReference>
<dbReference type="InterPro" id="IPR036396">
    <property type="entry name" value="Cyt_P450_sf"/>
</dbReference>
<comment type="subcellular location">
    <subcellularLocation>
        <location evidence="2">Membrane</location>
    </subcellularLocation>
</comment>
<keyword evidence="12" id="KW-0472">Membrane</keyword>
<dbReference type="GO" id="GO:0020037">
    <property type="term" value="F:heme binding"/>
    <property type="evidence" value="ECO:0007669"/>
    <property type="project" value="InterPro"/>
</dbReference>
<dbReference type="SUPFAM" id="SSF48264">
    <property type="entry name" value="Cytochrome P450"/>
    <property type="match status" value="1"/>
</dbReference>
<proteinExistence type="inferred from homology"/>
<keyword evidence="7 13" id="KW-0479">Metal-binding</keyword>
<dbReference type="Gene3D" id="1.10.630.10">
    <property type="entry name" value="Cytochrome P450"/>
    <property type="match status" value="1"/>
</dbReference>
<dbReference type="GO" id="GO:0004497">
    <property type="term" value="F:monooxygenase activity"/>
    <property type="evidence" value="ECO:0007669"/>
    <property type="project" value="UniProtKB-KW"/>
</dbReference>
<keyword evidence="6" id="KW-0812">Transmembrane</keyword>
<comment type="cofactor">
    <cofactor evidence="1 13">
        <name>heme</name>
        <dbReference type="ChEBI" id="CHEBI:30413"/>
    </cofactor>
</comment>
<keyword evidence="16" id="KW-1185">Reference proteome</keyword>
<dbReference type="PROSITE" id="PS00086">
    <property type="entry name" value="CYTOCHROME_P450"/>
    <property type="match status" value="1"/>
</dbReference>
<dbReference type="GO" id="GO:0005506">
    <property type="term" value="F:iron ion binding"/>
    <property type="evidence" value="ECO:0007669"/>
    <property type="project" value="InterPro"/>
</dbReference>
<evidence type="ECO:0000256" key="10">
    <source>
        <dbReference type="ARBA" id="ARBA00023004"/>
    </source>
</evidence>
<dbReference type="PANTHER" id="PTHR24305:SF166">
    <property type="entry name" value="CYTOCHROME P450 12A4, MITOCHONDRIAL-RELATED"/>
    <property type="match status" value="1"/>
</dbReference>
<evidence type="ECO:0000256" key="3">
    <source>
        <dbReference type="ARBA" id="ARBA00004721"/>
    </source>
</evidence>
<dbReference type="CDD" id="cd11069">
    <property type="entry name" value="CYP_FUM15-like"/>
    <property type="match status" value="1"/>
</dbReference>
<dbReference type="AlphaFoldDB" id="A0A6A4HWF6"/>
<feature type="binding site" description="axial binding residue" evidence="13">
    <location>
        <position position="589"/>
    </location>
    <ligand>
        <name>heme</name>
        <dbReference type="ChEBI" id="CHEBI:30413"/>
    </ligand>
    <ligandPart>
        <name>Fe</name>
        <dbReference type="ChEBI" id="CHEBI:18248"/>
    </ligandPart>
</feature>
<dbReference type="GO" id="GO:0016020">
    <property type="term" value="C:membrane"/>
    <property type="evidence" value="ECO:0007669"/>
    <property type="project" value="UniProtKB-SubCell"/>
</dbReference>
<protein>
    <submittedName>
        <fullName evidence="15">Cytochrome P450</fullName>
    </submittedName>
</protein>
<keyword evidence="8" id="KW-1133">Transmembrane helix</keyword>
<evidence type="ECO:0000256" key="12">
    <source>
        <dbReference type="ARBA" id="ARBA00023136"/>
    </source>
</evidence>
<dbReference type="OrthoDB" id="1470350at2759"/>
<dbReference type="PANTHER" id="PTHR24305">
    <property type="entry name" value="CYTOCHROME P450"/>
    <property type="match status" value="1"/>
</dbReference>
<keyword evidence="5 13" id="KW-0349">Heme</keyword>
<dbReference type="EMBL" id="ML769431">
    <property type="protein sequence ID" value="KAE9402809.1"/>
    <property type="molecule type" value="Genomic_DNA"/>
</dbReference>
<evidence type="ECO:0000256" key="1">
    <source>
        <dbReference type="ARBA" id="ARBA00001971"/>
    </source>
</evidence>
<dbReference type="PRINTS" id="PR00385">
    <property type="entry name" value="P450"/>
</dbReference>
<gene>
    <name evidence="15" type="ORF">BT96DRAFT_1084200</name>
</gene>
<dbReference type="Pfam" id="PF00067">
    <property type="entry name" value="p450"/>
    <property type="match status" value="1"/>
</dbReference>
<evidence type="ECO:0000256" key="14">
    <source>
        <dbReference type="RuleBase" id="RU000461"/>
    </source>
</evidence>
<comment type="similarity">
    <text evidence="4 14">Belongs to the cytochrome P450 family.</text>
</comment>
<accession>A0A6A4HWF6</accession>